<reference evidence="2" key="1">
    <citation type="submission" date="2016-10" db="EMBL/GenBank/DDBJ databases">
        <authorList>
            <person name="Varghese N."/>
            <person name="Submissions S."/>
        </authorList>
    </citation>
    <scope>NUCLEOTIDE SEQUENCE [LARGE SCALE GENOMIC DNA]</scope>
    <source>
        <strain evidence="2">DSM 24536</strain>
    </source>
</reference>
<dbReference type="OrthoDB" id="114489at2"/>
<name>A0A1G9Z6R2_9SPHI</name>
<keyword evidence="2" id="KW-1185">Reference proteome</keyword>
<organism evidence="1 2">
    <name type="scientific">Daejeonella rubra</name>
    <dbReference type="NCBI Taxonomy" id="990371"/>
    <lineage>
        <taxon>Bacteria</taxon>
        <taxon>Pseudomonadati</taxon>
        <taxon>Bacteroidota</taxon>
        <taxon>Sphingobacteriia</taxon>
        <taxon>Sphingobacteriales</taxon>
        <taxon>Sphingobacteriaceae</taxon>
        <taxon>Daejeonella</taxon>
    </lineage>
</organism>
<dbReference type="EMBL" id="FNHH01000059">
    <property type="protein sequence ID" value="SDN17102.1"/>
    <property type="molecule type" value="Genomic_DNA"/>
</dbReference>
<dbReference type="STRING" id="990371.SAMN05421813_1592"/>
<dbReference type="Proteomes" id="UP000199226">
    <property type="component" value="Unassembled WGS sequence"/>
</dbReference>
<protein>
    <recommendedName>
        <fullName evidence="3">Nucleotidyl transferase AbiEii toxin, Type IV TA system</fullName>
    </recommendedName>
</protein>
<evidence type="ECO:0000313" key="1">
    <source>
        <dbReference type="EMBL" id="SDN17102.1"/>
    </source>
</evidence>
<dbReference type="AlphaFoldDB" id="A0A1G9Z6R2"/>
<evidence type="ECO:0008006" key="3">
    <source>
        <dbReference type="Google" id="ProtNLM"/>
    </source>
</evidence>
<gene>
    <name evidence="1" type="ORF">SAMN05421813_1592</name>
</gene>
<proteinExistence type="predicted"/>
<accession>A0A1G9Z6R2</accession>
<sequence>MENRTINIGVVAEVAKALKDFKSQMVFVGGAVVSLYTDDPAADEIRPTADIDMTLNVVNLTNWSEIQEKLSLLGFHPDPFGHAICSYKYKDIPIDIMPAEDGPLGPSNKWYKLGFAKLWTVKAKEEEIQILPAPCYLATKFEAFNSRGKDYRTSHDFEDIIYIIDNRTSIVEEVENTHPEIKIFLQSELLKLVNNSNYDEILSAHIHPLIIIDRAPIVKEKIKQMILSKNKI</sequence>
<dbReference type="RefSeq" id="WP_090707304.1">
    <property type="nucleotide sequence ID" value="NZ_FNHH01000059.1"/>
</dbReference>
<evidence type="ECO:0000313" key="2">
    <source>
        <dbReference type="Proteomes" id="UP000199226"/>
    </source>
</evidence>